<keyword evidence="3" id="KW-1185">Reference proteome</keyword>
<dbReference type="Proteomes" id="UP000291084">
    <property type="component" value="Chromosome 1"/>
</dbReference>
<name>A0A0S3QXG0_PHAAN</name>
<evidence type="ECO:0000259" key="1">
    <source>
        <dbReference type="Pfam" id="PF25418"/>
    </source>
</evidence>
<feature type="domain" description="DUF7890" evidence="1">
    <location>
        <begin position="83"/>
        <end position="127"/>
    </location>
</feature>
<protein>
    <recommendedName>
        <fullName evidence="1">DUF7890 domain-containing protein</fullName>
    </recommendedName>
</protein>
<organism evidence="2 3">
    <name type="scientific">Vigna angularis var. angularis</name>
    <dbReference type="NCBI Taxonomy" id="157739"/>
    <lineage>
        <taxon>Eukaryota</taxon>
        <taxon>Viridiplantae</taxon>
        <taxon>Streptophyta</taxon>
        <taxon>Embryophyta</taxon>
        <taxon>Tracheophyta</taxon>
        <taxon>Spermatophyta</taxon>
        <taxon>Magnoliopsida</taxon>
        <taxon>eudicotyledons</taxon>
        <taxon>Gunneridae</taxon>
        <taxon>Pentapetalae</taxon>
        <taxon>rosids</taxon>
        <taxon>fabids</taxon>
        <taxon>Fabales</taxon>
        <taxon>Fabaceae</taxon>
        <taxon>Papilionoideae</taxon>
        <taxon>50 kb inversion clade</taxon>
        <taxon>NPAAA clade</taxon>
        <taxon>indigoferoid/millettioid clade</taxon>
        <taxon>Phaseoleae</taxon>
        <taxon>Vigna</taxon>
    </lineage>
</organism>
<dbReference type="PANTHER" id="PTHR36782:SF5">
    <property type="match status" value="1"/>
</dbReference>
<proteinExistence type="predicted"/>
<dbReference type="PANTHER" id="PTHR36782">
    <property type="entry name" value="BNAC03G62080D PROTEIN"/>
    <property type="match status" value="1"/>
</dbReference>
<dbReference type="Pfam" id="PF25418">
    <property type="entry name" value="DUF7890"/>
    <property type="match status" value="1"/>
</dbReference>
<dbReference type="EMBL" id="AP015034">
    <property type="protein sequence ID" value="BAT72985.1"/>
    <property type="molecule type" value="Genomic_DNA"/>
</dbReference>
<gene>
    <name evidence="2" type="primary">Vigan.01G043300</name>
    <name evidence="2" type="ORF">VIGAN_01043300</name>
</gene>
<dbReference type="AlphaFoldDB" id="A0A0S3QXG0"/>
<dbReference type="OrthoDB" id="1077969at2759"/>
<sequence length="133" mass="15227">MIGSMFACFFGGKVSRRKAKVEAEEVRKGVYRDELREKERARKKVKKSVRFAEVEATIMGEENEKEFTKRGCESGDEVVGEKEGVRVRVRLTKEEAARLLSKCNEGPLQLKDVAHQLLFIPVDRLSIQPSLYH</sequence>
<dbReference type="InterPro" id="IPR057212">
    <property type="entry name" value="DUF7890"/>
</dbReference>
<reference evidence="2 3" key="1">
    <citation type="journal article" date="2015" name="Sci. Rep.">
        <title>The power of single molecule real-time sequencing technology in the de novo assembly of a eukaryotic genome.</title>
        <authorList>
            <person name="Sakai H."/>
            <person name="Naito K."/>
            <person name="Ogiso-Tanaka E."/>
            <person name="Takahashi Y."/>
            <person name="Iseki K."/>
            <person name="Muto C."/>
            <person name="Satou K."/>
            <person name="Teruya K."/>
            <person name="Shiroma A."/>
            <person name="Shimoji M."/>
            <person name="Hirano T."/>
            <person name="Itoh T."/>
            <person name="Kaga A."/>
            <person name="Tomooka N."/>
        </authorList>
    </citation>
    <scope>NUCLEOTIDE SEQUENCE [LARGE SCALE GENOMIC DNA]</scope>
    <source>
        <strain evidence="3">cv. Shumari</strain>
    </source>
</reference>
<evidence type="ECO:0000313" key="3">
    <source>
        <dbReference type="Proteomes" id="UP000291084"/>
    </source>
</evidence>
<evidence type="ECO:0000313" key="2">
    <source>
        <dbReference type="EMBL" id="BAT72985.1"/>
    </source>
</evidence>
<accession>A0A0S3QXG0</accession>